<name>A0ABU7Z2M6_9MICO</name>
<dbReference type="Gene3D" id="1.10.10.60">
    <property type="entry name" value="Homeodomain-like"/>
    <property type="match status" value="1"/>
</dbReference>
<dbReference type="Pfam" id="PF01965">
    <property type="entry name" value="DJ-1_PfpI"/>
    <property type="match status" value="1"/>
</dbReference>
<dbReference type="PROSITE" id="PS01124">
    <property type="entry name" value="HTH_ARAC_FAMILY_2"/>
    <property type="match status" value="1"/>
</dbReference>
<dbReference type="PANTHER" id="PTHR43130">
    <property type="entry name" value="ARAC-FAMILY TRANSCRIPTIONAL REGULATOR"/>
    <property type="match status" value="1"/>
</dbReference>
<keyword evidence="1" id="KW-0805">Transcription regulation</keyword>
<dbReference type="InterPro" id="IPR029062">
    <property type="entry name" value="Class_I_gatase-like"/>
</dbReference>
<sequence length="342" mass="35849">MSVQPGSGPARRADAVSRPHRVAVLVRPGVMPLELGLCHQLFGRARDTAGRAPYTVTTCAPAPGPVPTDADFTIHVAAGPEALAAADTVVVLASHAPGETEMTGTLGPDLAAAWDRVRPGARLASICTGAYVLAAAGVLDGRRATTHWNSAADLARRFPAVQVDPDVLFVDTGDVLTSAGEAAGIDLCLHLIRRDHGAAVANDVARAAVVPPYREGGQAQYIPRPAASPHGPVTASARAWALDRLDQDLSLASWAAAQAMSVRTLTRRFAQETGLSPWQWLTAQRVARARELLESTDLSVDRVAAQVGFGTAVSLRTHLHERLGVTPSAYRATFRGPAAVTS</sequence>
<dbReference type="CDD" id="cd03137">
    <property type="entry name" value="GATase1_AraC_1"/>
    <property type="match status" value="1"/>
</dbReference>
<dbReference type="InterPro" id="IPR018060">
    <property type="entry name" value="HTH_AraC"/>
</dbReference>
<dbReference type="PANTHER" id="PTHR43130:SF3">
    <property type="entry name" value="HTH-TYPE TRANSCRIPTIONAL REGULATOR RV1931C"/>
    <property type="match status" value="1"/>
</dbReference>
<reference evidence="4" key="2">
    <citation type="submission" date="2024-02" db="EMBL/GenBank/DDBJ databases">
        <authorList>
            <person name="Prathaban M."/>
            <person name="Mythili R."/>
            <person name="Sharmila Devi N."/>
            <person name="Sobanaa M."/>
            <person name="Prathiviraj R."/>
            <person name="Selvin J."/>
        </authorList>
    </citation>
    <scope>NUCLEOTIDE SEQUENCE</scope>
    <source>
        <strain evidence="4">MP1014</strain>
    </source>
</reference>
<proteinExistence type="predicted"/>
<dbReference type="InterPro" id="IPR052158">
    <property type="entry name" value="INH-QAR"/>
</dbReference>
<dbReference type="InterPro" id="IPR009057">
    <property type="entry name" value="Homeodomain-like_sf"/>
</dbReference>
<evidence type="ECO:0000313" key="4">
    <source>
        <dbReference type="EMBL" id="MEG3613672.1"/>
    </source>
</evidence>
<dbReference type="RefSeq" id="WP_332900572.1">
    <property type="nucleotide sequence ID" value="NZ_JBAGLP010000097.1"/>
</dbReference>
<keyword evidence="2" id="KW-0804">Transcription</keyword>
<gene>
    <name evidence="4" type="ORF">V5O49_00885</name>
</gene>
<keyword evidence="5" id="KW-1185">Reference proteome</keyword>
<reference evidence="4" key="1">
    <citation type="journal article" date="2024" name="Antonie Van Leeuwenhoek">
        <title>Isoptericola haloaureus sp. nov., a dimorphic actinobacterium isolated from mangrove sediments of southeast India, implicating biosaline agricultural significance through nitrogen fixation and salt tolerance genes.</title>
        <authorList>
            <person name="Prathaban M."/>
            <person name="Prathiviraj R."/>
            <person name="Ravichandran M."/>
            <person name="Natarajan S.D."/>
            <person name="Sobanaa M."/>
            <person name="Hari Krishna Kumar S."/>
            <person name="Chandrasekar V."/>
            <person name="Selvin J."/>
        </authorList>
    </citation>
    <scope>NUCLEOTIDE SEQUENCE</scope>
    <source>
        <strain evidence="4">MP1014</strain>
    </source>
</reference>
<dbReference type="SMART" id="SM00342">
    <property type="entry name" value="HTH_ARAC"/>
    <property type="match status" value="1"/>
</dbReference>
<evidence type="ECO:0000313" key="5">
    <source>
        <dbReference type="Proteomes" id="UP001310387"/>
    </source>
</evidence>
<dbReference type="Gene3D" id="3.40.50.880">
    <property type="match status" value="1"/>
</dbReference>
<evidence type="ECO:0000259" key="3">
    <source>
        <dbReference type="PROSITE" id="PS01124"/>
    </source>
</evidence>
<dbReference type="SUPFAM" id="SSF46689">
    <property type="entry name" value="Homeodomain-like"/>
    <property type="match status" value="2"/>
</dbReference>
<accession>A0ABU7Z2M6</accession>
<comment type="caution">
    <text evidence="4">The sequence shown here is derived from an EMBL/GenBank/DDBJ whole genome shotgun (WGS) entry which is preliminary data.</text>
</comment>
<feature type="domain" description="HTH araC/xylS-type" evidence="3">
    <location>
        <begin position="235"/>
        <end position="333"/>
    </location>
</feature>
<dbReference type="EMBL" id="JBAGLP010000097">
    <property type="protein sequence ID" value="MEG3613672.1"/>
    <property type="molecule type" value="Genomic_DNA"/>
</dbReference>
<dbReference type="InterPro" id="IPR002818">
    <property type="entry name" value="DJ-1/PfpI"/>
</dbReference>
<dbReference type="Proteomes" id="UP001310387">
    <property type="component" value="Unassembled WGS sequence"/>
</dbReference>
<evidence type="ECO:0000256" key="2">
    <source>
        <dbReference type="ARBA" id="ARBA00023163"/>
    </source>
</evidence>
<organism evidence="4 5">
    <name type="scientific">Isoptericola haloaureus</name>
    <dbReference type="NCBI Taxonomy" id="1542902"/>
    <lineage>
        <taxon>Bacteria</taxon>
        <taxon>Bacillati</taxon>
        <taxon>Actinomycetota</taxon>
        <taxon>Actinomycetes</taxon>
        <taxon>Micrococcales</taxon>
        <taxon>Promicromonosporaceae</taxon>
        <taxon>Isoptericola</taxon>
    </lineage>
</organism>
<protein>
    <submittedName>
        <fullName evidence="4">Helix-turn-helix domain-containing protein</fullName>
    </submittedName>
</protein>
<dbReference type="SUPFAM" id="SSF52317">
    <property type="entry name" value="Class I glutamine amidotransferase-like"/>
    <property type="match status" value="1"/>
</dbReference>
<dbReference type="Pfam" id="PF12833">
    <property type="entry name" value="HTH_18"/>
    <property type="match status" value="1"/>
</dbReference>
<evidence type="ECO:0000256" key="1">
    <source>
        <dbReference type="ARBA" id="ARBA00023015"/>
    </source>
</evidence>